<organism evidence="2 3">
    <name type="scientific">Paenibacillus cellulosilyticus</name>
    <dbReference type="NCBI Taxonomy" id="375489"/>
    <lineage>
        <taxon>Bacteria</taxon>
        <taxon>Bacillati</taxon>
        <taxon>Bacillota</taxon>
        <taxon>Bacilli</taxon>
        <taxon>Bacillales</taxon>
        <taxon>Paenibacillaceae</taxon>
        <taxon>Paenibacillus</taxon>
    </lineage>
</organism>
<dbReference type="AlphaFoldDB" id="A0A2V2YE14"/>
<proteinExistence type="predicted"/>
<evidence type="ECO:0000313" key="3">
    <source>
        <dbReference type="Proteomes" id="UP000246635"/>
    </source>
</evidence>
<comment type="caution">
    <text evidence="2">The sequence shown here is derived from an EMBL/GenBank/DDBJ whole genome shotgun (WGS) entry which is preliminary data.</text>
</comment>
<accession>A0A2V2YE14</accession>
<name>A0A2V2YE14_9BACL</name>
<feature type="transmembrane region" description="Helical" evidence="1">
    <location>
        <begin position="37"/>
        <end position="54"/>
    </location>
</feature>
<dbReference type="EMBL" id="QGTQ01000044">
    <property type="protein sequence ID" value="PWV90276.1"/>
    <property type="molecule type" value="Genomic_DNA"/>
</dbReference>
<keyword evidence="1" id="KW-0812">Transmembrane</keyword>
<evidence type="ECO:0000256" key="1">
    <source>
        <dbReference type="SAM" id="Phobius"/>
    </source>
</evidence>
<gene>
    <name evidence="2" type="ORF">DFQ01_14452</name>
</gene>
<evidence type="ECO:0000313" key="2">
    <source>
        <dbReference type="EMBL" id="PWV90276.1"/>
    </source>
</evidence>
<dbReference type="Proteomes" id="UP000246635">
    <property type="component" value="Unassembled WGS sequence"/>
</dbReference>
<sequence length="55" mass="6301">MKQTVYRYEYQSDGNRIRCIRAREEEVNEQAEAMKDLAAWGIVIAGLIICGVILL</sequence>
<dbReference type="RefSeq" id="WP_174812458.1">
    <property type="nucleotide sequence ID" value="NZ_CP054610.1"/>
</dbReference>
<keyword evidence="3" id="KW-1185">Reference proteome</keyword>
<keyword evidence="1" id="KW-0472">Membrane</keyword>
<reference evidence="2 3" key="1">
    <citation type="submission" date="2018-05" db="EMBL/GenBank/DDBJ databases">
        <title>Genomic Encyclopedia of Type Strains, Phase III (KMG-III): the genomes of soil and plant-associated and newly described type strains.</title>
        <authorList>
            <person name="Whitman W."/>
        </authorList>
    </citation>
    <scope>NUCLEOTIDE SEQUENCE [LARGE SCALE GENOMIC DNA]</scope>
    <source>
        <strain evidence="2 3">CECT 5696</strain>
    </source>
</reference>
<protein>
    <submittedName>
        <fullName evidence="2">Uncharacterized protein</fullName>
    </submittedName>
</protein>
<keyword evidence="1" id="KW-1133">Transmembrane helix</keyword>